<evidence type="ECO:0000259" key="2">
    <source>
        <dbReference type="Pfam" id="PF19187"/>
    </source>
</evidence>
<dbReference type="InterPro" id="IPR043839">
    <property type="entry name" value="PafC_HTH"/>
</dbReference>
<dbReference type="InterPro" id="IPR028349">
    <property type="entry name" value="PafC-like"/>
</dbReference>
<dbReference type="InterPro" id="IPR051534">
    <property type="entry name" value="CBASS_pafABC_assoc_protein"/>
</dbReference>
<proteinExistence type="predicted"/>
<feature type="domain" description="WYL" evidence="1">
    <location>
        <begin position="145"/>
        <end position="211"/>
    </location>
</feature>
<keyword evidence="5" id="KW-1185">Reference proteome</keyword>
<accession>A0A852ZNG9</accession>
<evidence type="ECO:0000259" key="1">
    <source>
        <dbReference type="Pfam" id="PF13280"/>
    </source>
</evidence>
<dbReference type="PIRSF" id="PIRSF016838">
    <property type="entry name" value="PafC"/>
    <property type="match status" value="1"/>
</dbReference>
<protein>
    <submittedName>
        <fullName evidence="4">Proteasome accessory factor C</fullName>
    </submittedName>
</protein>
<dbReference type="AlphaFoldDB" id="A0A852ZNG9"/>
<gene>
    <name evidence="4" type="ORF">FHU37_000939</name>
</gene>
<dbReference type="InterPro" id="IPR026881">
    <property type="entry name" value="WYL_dom"/>
</dbReference>
<feature type="domain" description="WCX" evidence="3">
    <location>
        <begin position="238"/>
        <end position="311"/>
    </location>
</feature>
<dbReference type="InterPro" id="IPR057727">
    <property type="entry name" value="WCX_dom"/>
</dbReference>
<evidence type="ECO:0000313" key="5">
    <source>
        <dbReference type="Proteomes" id="UP000567795"/>
    </source>
</evidence>
<evidence type="ECO:0000259" key="3">
    <source>
        <dbReference type="Pfam" id="PF25583"/>
    </source>
</evidence>
<dbReference type="PANTHER" id="PTHR34580">
    <property type="match status" value="1"/>
</dbReference>
<sequence>MSHAIDQTRRLLSLVTHLRRHNGARVEDVARTFEISEEQLLADLQVLPFCGPSFRGGDLIDIETDGESIWWHNIDDLAPALRLSADEVVSLLVALRAVARLRGLSEADREAVHRAAAKLEEAAGDAAALAGRLAVTLEPKADVRAAVERALRQGRRLWLQYYTYGRDALTEREVDPIRLIDQGEHSYLRGWCHRAEDERSFRLDRVADVAVLDEPVRADRGVGEHLSEGLFRPDQELPRVVVEVTRAGRWVAEYYPPDEVEELPDGGLRIALRTPDPASMTRLALRLGADGRIVEPAGVADRAAELAGAALAQYDAVG</sequence>
<dbReference type="EMBL" id="JACBZD010000001">
    <property type="protein sequence ID" value="NYI03996.1"/>
    <property type="molecule type" value="Genomic_DNA"/>
</dbReference>
<name>A0A852ZNG9_9ACTN</name>
<organism evidence="4 5">
    <name type="scientific">Allostreptomyces psammosilenae</name>
    <dbReference type="NCBI Taxonomy" id="1892865"/>
    <lineage>
        <taxon>Bacteria</taxon>
        <taxon>Bacillati</taxon>
        <taxon>Actinomycetota</taxon>
        <taxon>Actinomycetes</taxon>
        <taxon>Kitasatosporales</taxon>
        <taxon>Streptomycetaceae</taxon>
        <taxon>Allostreptomyces</taxon>
    </lineage>
</organism>
<dbReference type="PANTHER" id="PTHR34580:SF1">
    <property type="entry name" value="PROTEIN PAFC"/>
    <property type="match status" value="1"/>
</dbReference>
<dbReference type="RefSeq" id="WP_179812966.1">
    <property type="nucleotide sequence ID" value="NZ_JACBZD010000001.1"/>
</dbReference>
<feature type="domain" description="PafC HTH" evidence="2">
    <location>
        <begin position="7"/>
        <end position="120"/>
    </location>
</feature>
<dbReference type="Pfam" id="PF19187">
    <property type="entry name" value="HTH_PafC"/>
    <property type="match status" value="1"/>
</dbReference>
<dbReference type="PROSITE" id="PS52050">
    <property type="entry name" value="WYL"/>
    <property type="match status" value="1"/>
</dbReference>
<dbReference type="Proteomes" id="UP000567795">
    <property type="component" value="Unassembled WGS sequence"/>
</dbReference>
<dbReference type="GO" id="GO:0000502">
    <property type="term" value="C:proteasome complex"/>
    <property type="evidence" value="ECO:0007669"/>
    <property type="project" value="UniProtKB-KW"/>
</dbReference>
<evidence type="ECO:0000313" key="4">
    <source>
        <dbReference type="EMBL" id="NYI03996.1"/>
    </source>
</evidence>
<comment type="caution">
    <text evidence="4">The sequence shown here is derived from an EMBL/GenBank/DDBJ whole genome shotgun (WGS) entry which is preliminary data.</text>
</comment>
<keyword evidence="4" id="KW-0647">Proteasome</keyword>
<dbReference type="Pfam" id="PF25583">
    <property type="entry name" value="WCX"/>
    <property type="match status" value="1"/>
</dbReference>
<reference evidence="4 5" key="1">
    <citation type="submission" date="2020-07" db="EMBL/GenBank/DDBJ databases">
        <title>Sequencing the genomes of 1000 actinobacteria strains.</title>
        <authorList>
            <person name="Klenk H.-P."/>
        </authorList>
    </citation>
    <scope>NUCLEOTIDE SEQUENCE [LARGE SCALE GENOMIC DNA]</scope>
    <source>
        <strain evidence="4 5">DSM 42178</strain>
    </source>
</reference>
<dbReference type="Pfam" id="PF13280">
    <property type="entry name" value="WYL"/>
    <property type="match status" value="1"/>
</dbReference>